<evidence type="ECO:0000313" key="2">
    <source>
        <dbReference type="Proteomes" id="UP001306508"/>
    </source>
</evidence>
<gene>
    <name evidence="1" type="ORF">RI543_003777</name>
</gene>
<reference evidence="2" key="1">
    <citation type="submission" date="2023-07" db="EMBL/GenBank/DDBJ databases">
        <title>A draft genome of Kazachstania heterogenica Y-27499.</title>
        <authorList>
            <person name="Donic C."/>
            <person name="Kralova J.S."/>
            <person name="Fidel L."/>
            <person name="Ben-Dor S."/>
            <person name="Jung S."/>
        </authorList>
    </citation>
    <scope>NUCLEOTIDE SEQUENCE [LARGE SCALE GENOMIC DNA]</scope>
    <source>
        <strain evidence="2">Y27499</strain>
    </source>
</reference>
<organism evidence="1 2">
    <name type="scientific">Arxiozyma heterogenica</name>
    <dbReference type="NCBI Taxonomy" id="278026"/>
    <lineage>
        <taxon>Eukaryota</taxon>
        <taxon>Fungi</taxon>
        <taxon>Dikarya</taxon>
        <taxon>Ascomycota</taxon>
        <taxon>Saccharomycotina</taxon>
        <taxon>Saccharomycetes</taxon>
        <taxon>Saccharomycetales</taxon>
        <taxon>Saccharomycetaceae</taxon>
        <taxon>Arxiozyma</taxon>
    </lineage>
</organism>
<dbReference type="Proteomes" id="UP001306508">
    <property type="component" value="Unassembled WGS sequence"/>
</dbReference>
<sequence length="56" mass="6041">MPFILTKVVSSMILTGVSLIVLKSTERFLSEIKLVREAVPAATNISLVVVLCLLLA</sequence>
<dbReference type="AlphaFoldDB" id="A0AAN7WNM7"/>
<evidence type="ECO:0000313" key="1">
    <source>
        <dbReference type="EMBL" id="KAK5778852.1"/>
    </source>
</evidence>
<name>A0AAN7WNM7_9SACH</name>
<proteinExistence type="predicted"/>
<keyword evidence="2" id="KW-1185">Reference proteome</keyword>
<protein>
    <submittedName>
        <fullName evidence="1">Uncharacterized protein</fullName>
    </submittedName>
</protein>
<dbReference type="EMBL" id="JAWIZZ010000051">
    <property type="protein sequence ID" value="KAK5778852.1"/>
    <property type="molecule type" value="Genomic_DNA"/>
</dbReference>
<comment type="caution">
    <text evidence="1">The sequence shown here is derived from an EMBL/GenBank/DDBJ whole genome shotgun (WGS) entry which is preliminary data.</text>
</comment>
<accession>A0AAN7WNM7</accession>